<dbReference type="RefSeq" id="WP_190711374.1">
    <property type="nucleotide sequence ID" value="NZ_JACJST010000001.1"/>
</dbReference>
<proteinExistence type="predicted"/>
<dbReference type="Proteomes" id="UP000640531">
    <property type="component" value="Unassembled WGS sequence"/>
</dbReference>
<dbReference type="PANTHER" id="PTHR12922:SF7">
    <property type="entry name" value="UBIQUINONE BIOSYNTHESIS PROTEIN COQ4 HOMOLOG, MITOCHONDRIAL"/>
    <property type="match status" value="1"/>
</dbReference>
<reference evidence="1 2" key="1">
    <citation type="journal article" date="2020" name="ISME J.">
        <title>Comparative genomics reveals insights into cyanobacterial evolution and habitat adaptation.</title>
        <authorList>
            <person name="Chen M.Y."/>
            <person name="Teng W.K."/>
            <person name="Zhao L."/>
            <person name="Hu C.X."/>
            <person name="Zhou Y.K."/>
            <person name="Han B.P."/>
            <person name="Song L.R."/>
            <person name="Shu W.S."/>
        </authorList>
    </citation>
    <scope>NUCLEOTIDE SEQUENCE [LARGE SCALE GENOMIC DNA]</scope>
    <source>
        <strain evidence="1 2">FACHB-196</strain>
    </source>
</reference>
<evidence type="ECO:0008006" key="3">
    <source>
        <dbReference type="Google" id="ProtNLM"/>
    </source>
</evidence>
<dbReference type="InterPro" id="IPR007715">
    <property type="entry name" value="Coq4"/>
</dbReference>
<accession>A0ABR8FAE8</accession>
<name>A0ABR8FAE8_9NOST</name>
<keyword evidence="2" id="KW-1185">Reference proteome</keyword>
<dbReference type="EMBL" id="JACJST010000001">
    <property type="protein sequence ID" value="MBD2566558.1"/>
    <property type="molecule type" value="Genomic_DNA"/>
</dbReference>
<dbReference type="Pfam" id="PF05019">
    <property type="entry name" value="Coq4"/>
    <property type="match status" value="1"/>
</dbReference>
<evidence type="ECO:0000313" key="2">
    <source>
        <dbReference type="Proteomes" id="UP000640531"/>
    </source>
</evidence>
<dbReference type="PANTHER" id="PTHR12922">
    <property type="entry name" value="UBIQUINONE BIOSYNTHESIS PROTEIN"/>
    <property type="match status" value="1"/>
</dbReference>
<organism evidence="1 2">
    <name type="scientific">Anabaena lutea FACHB-196</name>
    <dbReference type="NCBI Taxonomy" id="2692881"/>
    <lineage>
        <taxon>Bacteria</taxon>
        <taxon>Bacillati</taxon>
        <taxon>Cyanobacteriota</taxon>
        <taxon>Cyanophyceae</taxon>
        <taxon>Nostocales</taxon>
        <taxon>Nostocaceae</taxon>
        <taxon>Anabaena</taxon>
    </lineage>
</organism>
<comment type="caution">
    <text evidence="1">The sequence shown here is derived from an EMBL/GenBank/DDBJ whole genome shotgun (WGS) entry which is preliminary data.</text>
</comment>
<evidence type="ECO:0000313" key="1">
    <source>
        <dbReference type="EMBL" id="MBD2566558.1"/>
    </source>
</evidence>
<sequence length="254" mass="28678">MSTLSSIIDTDMNLSVTPELLKSLTPELLQIFTSPELLKGLQAFFSFIGNGVDIQGIFDLEDAFANQEVRAAQITYLKSIPEIAQIFEERYIGPTYNVEELIKLPEDSLGYAYASNIKAVNYPAGFYPKVEVLDDVSYYSLRMRQTHDIWHTVSGYGLTLFGGVGITVFQYAQNRDPLGAILLAGDILNNIKMHRDLDTYMLIVHEAYNVARQAKPFLAQKWEEAWEKPLAEWRAELNVAPVTYREPYLPLAAA</sequence>
<gene>
    <name evidence="1" type="ORF">H6G59_01345</name>
</gene>
<protein>
    <recommendedName>
        <fullName evidence="3">Ubiquinone biosynthesis protein</fullName>
    </recommendedName>
</protein>